<dbReference type="GO" id="GO:0042562">
    <property type="term" value="F:hormone binding"/>
    <property type="evidence" value="ECO:0007669"/>
    <property type="project" value="TreeGrafter"/>
</dbReference>
<dbReference type="Pfam" id="PF00057">
    <property type="entry name" value="Ldl_recept_a"/>
    <property type="match status" value="7"/>
</dbReference>
<protein>
    <recommendedName>
        <fullName evidence="30">Low-density lipoprotein receptor</fullName>
    </recommendedName>
</protein>
<evidence type="ECO:0000256" key="20">
    <source>
        <dbReference type="ARBA" id="ARBA00023055"/>
    </source>
</evidence>
<evidence type="ECO:0000256" key="17">
    <source>
        <dbReference type="ARBA" id="ARBA00022843"/>
    </source>
</evidence>
<evidence type="ECO:0000256" key="11">
    <source>
        <dbReference type="ARBA" id="ARBA00022548"/>
    </source>
</evidence>
<dbReference type="GO" id="GO:0008203">
    <property type="term" value="P:cholesterol metabolic process"/>
    <property type="evidence" value="ECO:0007669"/>
    <property type="project" value="UniProtKB-KW"/>
</dbReference>
<dbReference type="InterPro" id="IPR011042">
    <property type="entry name" value="6-blade_b-propeller_TolB-like"/>
</dbReference>
<comment type="similarity">
    <text evidence="7">Belongs to the LDLR family.</text>
</comment>
<dbReference type="FunFam" id="4.10.400.10:FF:000084">
    <property type="entry name" value="Low density lipoprotein receptor"/>
    <property type="match status" value="1"/>
</dbReference>
<dbReference type="FunFam" id="2.120.10.30:FF:000002">
    <property type="entry name" value="low-density lipoprotein receptor isoform X1"/>
    <property type="match status" value="1"/>
</dbReference>
<dbReference type="GO" id="GO:0016324">
    <property type="term" value="C:apical plasma membrane"/>
    <property type="evidence" value="ECO:0007669"/>
    <property type="project" value="TreeGrafter"/>
</dbReference>
<evidence type="ECO:0000256" key="8">
    <source>
        <dbReference type="ARBA" id="ARBA00022448"/>
    </source>
</evidence>
<dbReference type="Gene3D" id="2.120.10.30">
    <property type="entry name" value="TolB, C-terminal domain"/>
    <property type="match status" value="1"/>
</dbReference>
<evidence type="ECO:0000256" key="35">
    <source>
        <dbReference type="PROSITE-ProRule" id="PRU00461"/>
    </source>
</evidence>
<dbReference type="CTD" id="3949"/>
<dbReference type="PRINTS" id="PR00261">
    <property type="entry name" value="LDLRECEPTOR"/>
</dbReference>
<dbReference type="PANTHER" id="PTHR22722">
    <property type="entry name" value="LOW-DENSITY LIPOPROTEIN RECEPTOR-RELATED PROTEIN 2-RELATED"/>
    <property type="match status" value="1"/>
</dbReference>
<keyword evidence="21" id="KW-0443">Lipid metabolism</keyword>
<feature type="compositionally biased region" description="Polar residues" evidence="36">
    <location>
        <begin position="878"/>
        <end position="888"/>
    </location>
</feature>
<keyword evidence="23 33" id="KW-1015">Disulfide bond</keyword>
<dbReference type="GO" id="GO:0005794">
    <property type="term" value="C:Golgi apparatus"/>
    <property type="evidence" value="ECO:0007669"/>
    <property type="project" value="UniProtKB-SubCell"/>
</dbReference>
<feature type="disulfide bond" evidence="34">
    <location>
        <begin position="388"/>
        <end position="403"/>
    </location>
</feature>
<keyword evidence="26" id="KW-0168">Coated pit</keyword>
<evidence type="ECO:0000256" key="28">
    <source>
        <dbReference type="ARBA" id="ARBA00023221"/>
    </source>
</evidence>
<feature type="disulfide bond" evidence="34">
    <location>
        <begin position="330"/>
        <end position="342"/>
    </location>
</feature>
<dbReference type="PROSITE" id="PS50068">
    <property type="entry name" value="LDLRA_2"/>
    <property type="match status" value="7"/>
</dbReference>
<dbReference type="FunFam" id="4.10.400.10:FF:000006">
    <property type="entry name" value="Putative low-density lipoprotein receptor"/>
    <property type="match status" value="1"/>
</dbReference>
<keyword evidence="29" id="KW-0458">Lysosome</keyword>
<dbReference type="InterPro" id="IPR000742">
    <property type="entry name" value="EGF"/>
</dbReference>
<dbReference type="GO" id="GO:0005770">
    <property type="term" value="C:late endosome"/>
    <property type="evidence" value="ECO:0007669"/>
    <property type="project" value="UniProtKB-SubCell"/>
</dbReference>
<keyword evidence="24" id="KW-1207">Sterol metabolism</keyword>
<keyword evidence="22 37" id="KW-0472">Membrane</keyword>
<feature type="compositionally biased region" description="Low complexity" evidence="36">
    <location>
        <begin position="27"/>
        <end position="40"/>
    </location>
</feature>
<dbReference type="Gene3D" id="4.10.400.10">
    <property type="entry name" value="Low-density Lipoprotein Receptor"/>
    <property type="match status" value="6"/>
</dbReference>
<gene>
    <name evidence="40" type="primary">Ldlr</name>
</gene>
<dbReference type="PANTHER" id="PTHR22722:SF15">
    <property type="entry name" value="LOW-DENSITY LIPOPROTEIN RECEPTOR-RELATED"/>
    <property type="match status" value="1"/>
</dbReference>
<evidence type="ECO:0000256" key="13">
    <source>
        <dbReference type="ARBA" id="ARBA00022692"/>
    </source>
</evidence>
<dbReference type="PROSITE" id="PS01187">
    <property type="entry name" value="EGF_CA"/>
    <property type="match status" value="1"/>
</dbReference>
<dbReference type="InterPro" id="IPR036055">
    <property type="entry name" value="LDL_receptor-like_sf"/>
</dbReference>
<dbReference type="GO" id="GO:0006869">
    <property type="term" value="P:lipid transport"/>
    <property type="evidence" value="ECO:0007669"/>
    <property type="project" value="UniProtKB-KW"/>
</dbReference>
<name>A0AAX6RV70_HETGA</name>
<dbReference type="InterPro" id="IPR051221">
    <property type="entry name" value="LDLR-related"/>
</dbReference>
<keyword evidence="27" id="KW-0325">Glycoprotein</keyword>
<evidence type="ECO:0000256" key="23">
    <source>
        <dbReference type="ARBA" id="ARBA00023157"/>
    </source>
</evidence>
<reference evidence="40" key="1">
    <citation type="submission" date="2025-08" db="UniProtKB">
        <authorList>
            <consortium name="RefSeq"/>
        </authorList>
    </citation>
    <scope>IDENTIFICATION</scope>
</reference>
<dbReference type="InterPro" id="IPR000152">
    <property type="entry name" value="EGF-type_Asp/Asn_hydroxyl_site"/>
</dbReference>
<dbReference type="InterPro" id="IPR002172">
    <property type="entry name" value="LDrepeatLR_classA_rpt"/>
</dbReference>
<dbReference type="Pfam" id="PF07645">
    <property type="entry name" value="EGF_CA"/>
    <property type="match status" value="1"/>
</dbReference>
<evidence type="ECO:0000256" key="9">
    <source>
        <dbReference type="ARBA" id="ARBA00022475"/>
    </source>
</evidence>
<dbReference type="FunFam" id="4.10.400.10:FF:000116">
    <property type="entry name" value="Low-density lipoprotein receptor"/>
    <property type="match status" value="1"/>
</dbReference>
<keyword evidence="19" id="KW-0333">Golgi apparatus</keyword>
<evidence type="ECO:0000256" key="25">
    <source>
        <dbReference type="ARBA" id="ARBA00023170"/>
    </source>
</evidence>
<dbReference type="PROSITE" id="PS01186">
    <property type="entry name" value="EGF_2"/>
    <property type="match status" value="2"/>
</dbReference>
<comment type="subunit">
    <text evidence="32">Interacts (via NPXY motif) with DAB2 (via PID domain); the interaction is impaired by tyrosine phosphorylation of the NPXY motif. Interacts (via NPXY motif) with LDLRAP1 (via PID domain). Interacts with ARRB1. Interacts with SNX17. Interacts with the full-length immature form of PCSK9 (via C-terminus). Interacts with PGRMC1 and TMEM97; the interaction increases LDL internalization.</text>
</comment>
<keyword evidence="25 40" id="KW-0675">Receptor</keyword>
<dbReference type="GO" id="GO:0005769">
    <property type="term" value="C:early endosome"/>
    <property type="evidence" value="ECO:0007669"/>
    <property type="project" value="UniProtKB-SubCell"/>
</dbReference>
<evidence type="ECO:0000256" key="4">
    <source>
        <dbReference type="ARBA" id="ARBA00004555"/>
    </source>
</evidence>
<keyword evidence="15" id="KW-0677">Repeat</keyword>
<keyword evidence="40" id="KW-0449">Lipoprotein</keyword>
<comment type="caution">
    <text evidence="33">Lacks conserved residue(s) required for the propagation of feature annotation.</text>
</comment>
<feature type="domain" description="EGF-like" evidence="38">
    <location>
        <begin position="487"/>
        <end position="526"/>
    </location>
</feature>
<dbReference type="InterPro" id="IPR018097">
    <property type="entry name" value="EGF_Ca-bd_CS"/>
</dbReference>
<dbReference type="InterPro" id="IPR000033">
    <property type="entry name" value="LDLR_classB_rpt"/>
</dbReference>
<evidence type="ECO:0000256" key="24">
    <source>
        <dbReference type="ARBA" id="ARBA00023166"/>
    </source>
</evidence>
<dbReference type="PROSITE" id="PS50026">
    <property type="entry name" value="EGF_3"/>
    <property type="match status" value="1"/>
</dbReference>
<evidence type="ECO:0000256" key="16">
    <source>
        <dbReference type="ARBA" id="ARBA00022753"/>
    </source>
</evidence>
<keyword evidence="9" id="KW-1003">Cell membrane</keyword>
<dbReference type="Pfam" id="PF14670">
    <property type="entry name" value="FXa_inhibition"/>
    <property type="match status" value="1"/>
</dbReference>
<evidence type="ECO:0000256" key="2">
    <source>
        <dbReference type="ARBA" id="ARBA00004371"/>
    </source>
</evidence>
<comment type="function">
    <text evidence="31">Binds low density lipoprotein /LDL, the major cholesterol-carrying lipoprotein of plasma, and transports it into cells by endocytosis. In order to be internalized, the receptor-ligand complexes must first cluster into clathrin-coated pits. Forms a ternary complex with PGRMC1 and TMEM97 receptors which increases LDLR-mediated LDL internalization.</text>
</comment>
<feature type="disulfide bond" evidence="34">
    <location>
        <begin position="417"/>
        <end position="435"/>
    </location>
</feature>
<dbReference type="InterPro" id="IPR049883">
    <property type="entry name" value="NOTCH1_EGF-like"/>
</dbReference>
<evidence type="ECO:0000256" key="5">
    <source>
        <dbReference type="ARBA" id="ARBA00004600"/>
    </source>
</evidence>
<dbReference type="InterPro" id="IPR001881">
    <property type="entry name" value="EGF-like_Ca-bd_dom"/>
</dbReference>
<keyword evidence="16" id="KW-0967">Endosome</keyword>
<dbReference type="GO" id="GO:0005509">
    <property type="term" value="F:calcium ion binding"/>
    <property type="evidence" value="ECO:0007669"/>
    <property type="project" value="InterPro"/>
</dbReference>
<evidence type="ECO:0000256" key="31">
    <source>
        <dbReference type="ARBA" id="ARBA00045488"/>
    </source>
</evidence>
<evidence type="ECO:0000256" key="14">
    <source>
        <dbReference type="ARBA" id="ARBA00022710"/>
    </source>
</evidence>
<feature type="region of interest" description="Disordered" evidence="36">
    <location>
        <begin position="124"/>
        <end position="148"/>
    </location>
</feature>
<feature type="disulfide bond" evidence="34">
    <location>
        <begin position="369"/>
        <end position="381"/>
    </location>
</feature>
<feature type="disulfide bond" evidence="34">
    <location>
        <begin position="376"/>
        <end position="394"/>
    </location>
</feature>
<feature type="disulfide bond" evidence="34">
    <location>
        <begin position="240"/>
        <end position="252"/>
    </location>
</feature>
<keyword evidence="20" id="KW-0445">Lipid transport</keyword>
<keyword evidence="28" id="KW-0753">Steroid metabolism</keyword>
<evidence type="ECO:0000313" key="40">
    <source>
        <dbReference type="RefSeq" id="XP_021100532.1"/>
    </source>
</evidence>
<evidence type="ECO:0000256" key="12">
    <source>
        <dbReference type="ARBA" id="ARBA00022583"/>
    </source>
</evidence>
<feature type="region of interest" description="Disordered" evidence="36">
    <location>
        <begin position="25"/>
        <end position="91"/>
    </location>
</feature>
<dbReference type="SMART" id="SM00179">
    <property type="entry name" value="EGF_CA"/>
    <property type="match status" value="2"/>
</dbReference>
<feature type="repeat" description="LDL-receptor class B" evidence="35">
    <location>
        <begin position="618"/>
        <end position="660"/>
    </location>
</feature>
<dbReference type="InterPro" id="IPR023415">
    <property type="entry name" value="LDLR_class-A_CS"/>
</dbReference>
<feature type="disulfide bond" evidence="33">
    <location>
        <begin position="491"/>
        <end position="501"/>
    </location>
</feature>
<feature type="region of interest" description="Disordered" evidence="36">
    <location>
        <begin position="847"/>
        <end position="888"/>
    </location>
</feature>
<keyword evidence="18 37" id="KW-1133">Transmembrane helix</keyword>
<evidence type="ECO:0000256" key="29">
    <source>
        <dbReference type="ARBA" id="ARBA00023228"/>
    </source>
</evidence>
<keyword evidence="12" id="KW-0254">Endocytosis</keyword>
<keyword evidence="8" id="KW-0813">Transport</keyword>
<dbReference type="SMART" id="SM00192">
    <property type="entry name" value="LDLa"/>
    <property type="match status" value="7"/>
</dbReference>
<keyword evidence="14" id="KW-0427">LDL</keyword>
<feature type="disulfide bond" evidence="34">
    <location>
        <begin position="349"/>
        <end position="364"/>
    </location>
</feature>
<feature type="repeat" description="LDL-receptor class B" evidence="35">
    <location>
        <begin position="661"/>
        <end position="704"/>
    </location>
</feature>
<dbReference type="GeneID" id="101703463"/>
<feature type="disulfide bond" evidence="34">
    <location>
        <begin position="220"/>
        <end position="235"/>
    </location>
</feature>
<feature type="disulfide bond" evidence="34">
    <location>
        <begin position="337"/>
        <end position="355"/>
    </location>
</feature>
<dbReference type="FunFam" id="2.10.25.10:FF:000009">
    <property type="entry name" value="Low-density lipoprotein receptor isoform 1"/>
    <property type="match status" value="1"/>
</dbReference>
<dbReference type="AlphaFoldDB" id="A0AAX6RV70"/>
<dbReference type="CDD" id="cd00054">
    <property type="entry name" value="EGF_CA"/>
    <property type="match status" value="1"/>
</dbReference>
<feature type="repeat" description="LDL-receptor class B" evidence="35">
    <location>
        <begin position="705"/>
        <end position="749"/>
    </location>
</feature>
<evidence type="ECO:0000313" key="39">
    <source>
        <dbReference type="Proteomes" id="UP000694906"/>
    </source>
</evidence>
<dbReference type="Pfam" id="PF00058">
    <property type="entry name" value="Ldl_recept_b"/>
    <property type="match status" value="5"/>
</dbReference>
<feature type="disulfide bond" evidence="34">
    <location>
        <begin position="286"/>
        <end position="304"/>
    </location>
</feature>
<keyword evidence="17" id="KW-0832">Ubl conjugation</keyword>
<dbReference type="CDD" id="cd00112">
    <property type="entry name" value="LDLa"/>
    <property type="match status" value="7"/>
</dbReference>
<feature type="disulfide bond" evidence="34">
    <location>
        <begin position="247"/>
        <end position="265"/>
    </location>
</feature>
<keyword evidence="13 37" id="KW-0812">Transmembrane</keyword>
<dbReference type="SUPFAM" id="SSF57184">
    <property type="entry name" value="Growth factor receptor domain"/>
    <property type="match status" value="1"/>
</dbReference>
<evidence type="ECO:0000256" key="18">
    <source>
        <dbReference type="ARBA" id="ARBA00022989"/>
    </source>
</evidence>
<dbReference type="GO" id="GO:0005905">
    <property type="term" value="C:clathrin-coated pit"/>
    <property type="evidence" value="ECO:0007669"/>
    <property type="project" value="UniProtKB-SubCell"/>
</dbReference>
<dbReference type="PROSITE" id="PS51120">
    <property type="entry name" value="LDLRB"/>
    <property type="match status" value="4"/>
</dbReference>
<evidence type="ECO:0000256" key="10">
    <source>
        <dbReference type="ARBA" id="ARBA00022536"/>
    </source>
</evidence>
<dbReference type="SMART" id="SM00181">
    <property type="entry name" value="EGF"/>
    <property type="match status" value="3"/>
</dbReference>
<feature type="repeat" description="LDL-receptor class B" evidence="35">
    <location>
        <begin position="572"/>
        <end position="617"/>
    </location>
</feature>
<accession>A0AAX6RV70</accession>
<evidence type="ECO:0000256" key="26">
    <source>
        <dbReference type="ARBA" id="ARBA00023176"/>
    </source>
</evidence>
<dbReference type="PROSITE" id="PS01209">
    <property type="entry name" value="LDLRA_1"/>
    <property type="match status" value="4"/>
</dbReference>
<evidence type="ECO:0000259" key="38">
    <source>
        <dbReference type="PROSITE" id="PS50026"/>
    </source>
</evidence>
<dbReference type="SUPFAM" id="SSF63825">
    <property type="entry name" value="YWTD domain"/>
    <property type="match status" value="1"/>
</dbReference>
<keyword evidence="39" id="KW-1185">Reference proteome</keyword>
<dbReference type="GO" id="GO:0006898">
    <property type="term" value="P:receptor-mediated endocytosis"/>
    <property type="evidence" value="ECO:0007669"/>
    <property type="project" value="TreeGrafter"/>
</dbReference>
<evidence type="ECO:0000256" key="22">
    <source>
        <dbReference type="ARBA" id="ARBA00023136"/>
    </source>
</evidence>
<evidence type="ECO:0000256" key="3">
    <source>
        <dbReference type="ARBA" id="ARBA00004412"/>
    </source>
</evidence>
<feature type="disulfide bond" evidence="34">
    <location>
        <begin position="158"/>
        <end position="170"/>
    </location>
</feature>
<dbReference type="RefSeq" id="XP_021100532.1">
    <property type="nucleotide sequence ID" value="XM_021244873.1"/>
</dbReference>
<evidence type="ECO:0000256" key="27">
    <source>
        <dbReference type="ARBA" id="ARBA00023180"/>
    </source>
</evidence>
<evidence type="ECO:0000256" key="21">
    <source>
        <dbReference type="ARBA" id="ARBA00023098"/>
    </source>
</evidence>
<dbReference type="InterPro" id="IPR009030">
    <property type="entry name" value="Growth_fac_rcpt_cys_sf"/>
</dbReference>
<evidence type="ECO:0000256" key="36">
    <source>
        <dbReference type="SAM" id="MobiDB-lite"/>
    </source>
</evidence>
<evidence type="ECO:0000256" key="7">
    <source>
        <dbReference type="ARBA" id="ARBA00009939"/>
    </source>
</evidence>
<dbReference type="Proteomes" id="UP000694906">
    <property type="component" value="Unplaced"/>
</dbReference>
<feature type="disulfide bond" evidence="34">
    <location>
        <begin position="279"/>
        <end position="291"/>
    </location>
</feature>
<evidence type="ECO:0000256" key="1">
    <source>
        <dbReference type="ARBA" id="ARBA00004251"/>
    </source>
</evidence>
<evidence type="ECO:0000256" key="19">
    <source>
        <dbReference type="ARBA" id="ARBA00023034"/>
    </source>
</evidence>
<comment type="subcellular location">
    <subcellularLocation>
        <location evidence="1">Cell membrane</location>
        <topology evidence="1">Single-pass type I membrane protein</topology>
    </subcellularLocation>
    <subcellularLocation>
        <location evidence="3">Early endosome</location>
    </subcellularLocation>
    <subcellularLocation>
        <location evidence="4">Golgi apparatus</location>
    </subcellularLocation>
    <subcellularLocation>
        <location evidence="6">Late endosome</location>
    </subcellularLocation>
    <subcellularLocation>
        <location evidence="2">Lysosome</location>
    </subcellularLocation>
    <subcellularLocation>
        <location evidence="5">Membrane</location>
        <location evidence="5">Clathrin-coated pit</location>
    </subcellularLocation>
</comment>
<dbReference type="SUPFAM" id="SSF57424">
    <property type="entry name" value="LDL receptor-like module"/>
    <property type="match status" value="6"/>
</dbReference>
<dbReference type="GO" id="GO:0034362">
    <property type="term" value="C:low-density lipoprotein particle"/>
    <property type="evidence" value="ECO:0007669"/>
    <property type="project" value="UniProtKB-KW"/>
</dbReference>
<feature type="disulfide bond" evidence="34">
    <location>
        <begin position="259"/>
        <end position="274"/>
    </location>
</feature>
<dbReference type="PROSITE" id="PS00010">
    <property type="entry name" value="ASX_HYDROXYL"/>
    <property type="match status" value="1"/>
</dbReference>
<organism evidence="39 40">
    <name type="scientific">Heterocephalus glaber</name>
    <name type="common">Naked mole rat</name>
    <dbReference type="NCBI Taxonomy" id="10181"/>
    <lineage>
        <taxon>Eukaryota</taxon>
        <taxon>Metazoa</taxon>
        <taxon>Chordata</taxon>
        <taxon>Craniata</taxon>
        <taxon>Vertebrata</taxon>
        <taxon>Euteleostomi</taxon>
        <taxon>Mammalia</taxon>
        <taxon>Eutheria</taxon>
        <taxon>Euarchontoglires</taxon>
        <taxon>Glires</taxon>
        <taxon>Rodentia</taxon>
        <taxon>Hystricomorpha</taxon>
        <taxon>Bathyergidae</taxon>
        <taxon>Heterocephalus</taxon>
    </lineage>
</organism>
<evidence type="ECO:0000256" key="37">
    <source>
        <dbReference type="SAM" id="Phobius"/>
    </source>
</evidence>
<dbReference type="GO" id="GO:0005764">
    <property type="term" value="C:lysosome"/>
    <property type="evidence" value="ECO:0007669"/>
    <property type="project" value="UniProtKB-SubCell"/>
</dbReference>
<dbReference type="Gene3D" id="2.10.25.10">
    <property type="entry name" value="Laminin"/>
    <property type="match status" value="3"/>
</dbReference>
<proteinExistence type="inferred from homology"/>
<evidence type="ECO:0000256" key="30">
    <source>
        <dbReference type="ARBA" id="ARBA00039475"/>
    </source>
</evidence>
<sequence length="990" mass="107694">MGTSSPEGGLPPSLDGVRLLRLNLEFPVGSPTPGSPTPVSRAPRPAGTRLLLPPLRRVGTPPQPHLQAPIGHGPNSRASSHSPCPTGAGGGCVRRGPGKCGGGAGRPGVVRAPVVKVETDVGTRSLGGLRRPPRFTARAKSPPCPRPLSNSAAPEDKCARNEFQCWDGKCISYTWVCDGRAECQDGSDESQETCMAATCKPGDFSCGGRLNRCIPSSWRCDGHEDCNNGADEQGCPTRTCPEDEFHCQDGRCISQQFLCDGDRDCLDGSDEVTCSVTTCGPANFQCNSSACIPQLWACDGDSDCSDGSDEWPQRCEGRDTSAAQGANGPCSSLEFHCRSGECIHSSWHCDGAHDCKDKSDEEDCVVATCRPDEFQCADGTCIHGSRQCDQEHDCRDQSDEVGCINVTLCEGPNKFKCHSGECITLDKVCNAARDCRDWSDEPLKECGTNECLDNNGGCSHICKDLKIGYQCLCPSGFHLADQWQCKDIDECQEPDTCSQLCVNLEGSYKCECEDGFQMDPSTKTCKAVGSVAYLFFTNRHEVRKMTPDRSQYASLLSNLKYAVALDAEVASSRLYWSDLSHRKIYSTRISAAPGSAHDTVIDGDLQAPDGLAVDWVHRNIYWTDSVPGTVSVADTRGVKRRTLFQRKGSKPRGIVVDPVHGFMYWTDWGTPAKIEKGGLNGVDMYSLVTEDIEWPNGITLDLSSSRLYWVDSKLHSIFSINVNGRNRKTILEDEKQLAHPFSLAIFEDKIFWTDIINEAIFSVNRLTGLDVHLVAENLSSPEDIVLFHNVTQPKGVNWCERTALPNGGCQYLCLPAPQINSHSPKFTCVCPDGMVLAKDMRSCLTEAEPSVTTPVHPTARPEASSTAVRPKHADQWPAPSTSGRPVATSGLTTAASVTMSHQVVGNAAGRGEKPHSVGALTIVLPIGLVALLCLGAFLLWKNWRLKNINSINFDNPVYQKTTEDEVHICRSQDGYIYPSRQRVSLEDDVV</sequence>
<keyword evidence="10 33" id="KW-0245">EGF-like domain</keyword>
<dbReference type="SMART" id="SM00135">
    <property type="entry name" value="LY"/>
    <property type="match status" value="5"/>
</dbReference>
<feature type="transmembrane region" description="Helical" evidence="37">
    <location>
        <begin position="917"/>
        <end position="940"/>
    </location>
</feature>
<keyword evidence="11" id="KW-0153">Cholesterol metabolism</keyword>
<dbReference type="GO" id="GO:0005041">
    <property type="term" value="F:low-density lipoprotein particle receptor activity"/>
    <property type="evidence" value="ECO:0007669"/>
    <property type="project" value="UniProtKB-ARBA"/>
</dbReference>
<feature type="disulfide bond" evidence="34">
    <location>
        <begin position="165"/>
        <end position="183"/>
    </location>
</feature>
<dbReference type="FunFam" id="2.10.25.10:FF:000052">
    <property type="entry name" value="low-density lipoprotein receptor isoform X1"/>
    <property type="match status" value="1"/>
</dbReference>
<dbReference type="Gene3D" id="4.10.1220.10">
    <property type="entry name" value="EGF-type module"/>
    <property type="match status" value="1"/>
</dbReference>
<evidence type="ECO:0000256" key="33">
    <source>
        <dbReference type="PROSITE-ProRule" id="PRU00076"/>
    </source>
</evidence>
<evidence type="ECO:0000256" key="32">
    <source>
        <dbReference type="ARBA" id="ARBA00046540"/>
    </source>
</evidence>
<evidence type="ECO:0000256" key="15">
    <source>
        <dbReference type="ARBA" id="ARBA00022737"/>
    </source>
</evidence>
<dbReference type="GO" id="GO:0043235">
    <property type="term" value="C:receptor complex"/>
    <property type="evidence" value="ECO:0007669"/>
    <property type="project" value="TreeGrafter"/>
</dbReference>
<dbReference type="FunFam" id="4.10.400.10:FF:000124">
    <property type="entry name" value="Low density lipoprotein receptor"/>
    <property type="match status" value="1"/>
</dbReference>
<evidence type="ECO:0000256" key="34">
    <source>
        <dbReference type="PROSITE-ProRule" id="PRU00124"/>
    </source>
</evidence>
<evidence type="ECO:0000256" key="6">
    <source>
        <dbReference type="ARBA" id="ARBA00004603"/>
    </source>
</evidence>